<evidence type="ECO:0000313" key="2">
    <source>
        <dbReference type="EMBL" id="CAD2076467.1"/>
    </source>
</evidence>
<proteinExistence type="predicted"/>
<protein>
    <submittedName>
        <fullName evidence="2">Uncharacterized protein</fullName>
    </submittedName>
</protein>
<dbReference type="EMBL" id="CAJEWE010000010">
    <property type="protein sequence ID" value="CAD2076467.1"/>
    <property type="molecule type" value="Genomic_DNA"/>
</dbReference>
<reference evidence="2 3" key="1">
    <citation type="submission" date="2020-07" db="EMBL/GenBank/DDBJ databases">
        <authorList>
            <person name="Criscuolo A."/>
        </authorList>
    </citation>
    <scope>NUCLEOTIDE SEQUENCE [LARGE SCALE GENOMIC DNA]</scope>
    <source>
        <strain evidence="3">CIP 111030</strain>
    </source>
</reference>
<evidence type="ECO:0000256" key="1">
    <source>
        <dbReference type="SAM" id="Phobius"/>
    </source>
</evidence>
<organism evidence="2 3">
    <name type="scientific">Phocicoccus schoeneichii</name>
    <dbReference type="NCBI Taxonomy" id="1812261"/>
    <lineage>
        <taxon>Bacteria</taxon>
        <taxon>Bacillati</taxon>
        <taxon>Bacillota</taxon>
        <taxon>Bacilli</taxon>
        <taxon>Bacillales</taxon>
        <taxon>Salinicoccaceae</taxon>
        <taxon>Phocicoccus</taxon>
    </lineage>
</organism>
<evidence type="ECO:0000313" key="3">
    <source>
        <dbReference type="Proteomes" id="UP000521032"/>
    </source>
</evidence>
<keyword evidence="1" id="KW-1133">Transmembrane helix</keyword>
<gene>
    <name evidence="2" type="ORF">JEOSCH030_01081</name>
</gene>
<dbReference type="AlphaFoldDB" id="A0A6V7RFF1"/>
<comment type="caution">
    <text evidence="2">The sequence shown here is derived from an EMBL/GenBank/DDBJ whole genome shotgun (WGS) entry which is preliminary data.</text>
</comment>
<dbReference type="Proteomes" id="UP000521032">
    <property type="component" value="Unassembled WGS sequence"/>
</dbReference>
<dbReference type="RefSeq" id="WP_186087304.1">
    <property type="nucleotide sequence ID" value="NZ_BMDB01000001.1"/>
</dbReference>
<feature type="transmembrane region" description="Helical" evidence="1">
    <location>
        <begin position="7"/>
        <end position="25"/>
    </location>
</feature>
<keyword evidence="3" id="KW-1185">Reference proteome</keyword>
<sequence length="71" mass="8023">MTKQEQFTVTSIALLMLLLSIYLYIDFYFTGNTHSTDALSGMTQIFGMTDEHIQNINSEITVKVLSQVTSK</sequence>
<keyword evidence="1" id="KW-0472">Membrane</keyword>
<name>A0A6V7RFF1_9BACL</name>
<keyword evidence="1" id="KW-0812">Transmembrane</keyword>
<accession>A0A6V7RFF1</accession>